<dbReference type="CDD" id="cd01948">
    <property type="entry name" value="EAL"/>
    <property type="match status" value="1"/>
</dbReference>
<dbReference type="FunFam" id="3.30.70.270:FF:000001">
    <property type="entry name" value="Diguanylate cyclase domain protein"/>
    <property type="match status" value="1"/>
</dbReference>
<feature type="domain" description="GGDEF" evidence="2">
    <location>
        <begin position="5"/>
        <end position="138"/>
    </location>
</feature>
<evidence type="ECO:0000259" key="2">
    <source>
        <dbReference type="PROSITE" id="PS50887"/>
    </source>
</evidence>
<dbReference type="InterPro" id="IPR043128">
    <property type="entry name" value="Rev_trsase/Diguanyl_cyclase"/>
</dbReference>
<dbReference type="GO" id="GO:0071111">
    <property type="term" value="F:cyclic-guanylate-specific phosphodiesterase activity"/>
    <property type="evidence" value="ECO:0007669"/>
    <property type="project" value="InterPro"/>
</dbReference>
<dbReference type="InterPro" id="IPR001633">
    <property type="entry name" value="EAL_dom"/>
</dbReference>
<dbReference type="PANTHER" id="PTHR33121">
    <property type="entry name" value="CYCLIC DI-GMP PHOSPHODIESTERASE PDEF"/>
    <property type="match status" value="1"/>
</dbReference>
<organism evidence="3">
    <name type="scientific">mine drainage metagenome</name>
    <dbReference type="NCBI Taxonomy" id="410659"/>
    <lineage>
        <taxon>unclassified sequences</taxon>
        <taxon>metagenomes</taxon>
        <taxon>ecological metagenomes</taxon>
    </lineage>
</organism>
<reference evidence="3" key="1">
    <citation type="submission" date="2016-10" db="EMBL/GenBank/DDBJ databases">
        <title>Sequence of Gallionella enrichment culture.</title>
        <authorList>
            <person name="Poehlein A."/>
            <person name="Muehling M."/>
            <person name="Daniel R."/>
        </authorList>
    </citation>
    <scope>NUCLEOTIDE SEQUENCE</scope>
</reference>
<dbReference type="InterPro" id="IPR035919">
    <property type="entry name" value="EAL_sf"/>
</dbReference>
<gene>
    <name evidence="3" type="primary">cph2_42</name>
    <name evidence="3" type="ORF">GALL_238600</name>
</gene>
<comment type="caution">
    <text evidence="3">The sequence shown here is derived from an EMBL/GenBank/DDBJ whole genome shotgun (WGS) entry which is preliminary data.</text>
</comment>
<dbReference type="Gene3D" id="3.20.20.450">
    <property type="entry name" value="EAL domain"/>
    <property type="match status" value="1"/>
</dbReference>
<dbReference type="SMART" id="SM00267">
    <property type="entry name" value="GGDEF"/>
    <property type="match status" value="1"/>
</dbReference>
<dbReference type="Pfam" id="PF00563">
    <property type="entry name" value="EAL"/>
    <property type="match status" value="1"/>
</dbReference>
<dbReference type="PROSITE" id="PS50883">
    <property type="entry name" value="EAL"/>
    <property type="match status" value="1"/>
</dbReference>
<sequence>MLLKIGGTSLLIDLDRFKLINDNYGHEMGDKILSGVSEILKNTLRSCDWIGRWGGEEFLAILPDTDEETSHTVAERLRENIDQFSIQFNGQKIAATISIGVSSYPQDGETPDFLIRAADAALYEAKKSGRNRVVAAKAKHEVYSIASKINNAIETSRMVAAYQIIVDLQTRQTVAEEALARVIDETGKPIEAIDFISAATELQLTHLIDSQIIKQTMGRCAGNIAAGGERIAHFVNLSGDLLLHQDIVHELFQEAQAVCLNCGIDLGPTKPLVLEITERQLWGDMSAVKAKLAPFLDFGMRLAVDDFGSGYSSFQYLAELPVSFLKIEGSLIKKINDKRIRQIIRRINDIAKDLELITIAEFVEDADTANILCDIGIDWAQGYFFGRPVLAFPRS</sequence>
<protein>
    <submittedName>
        <fullName evidence="3">Phytochrome-like protein cph2</fullName>
    </submittedName>
</protein>
<evidence type="ECO:0000313" key="3">
    <source>
        <dbReference type="EMBL" id="OIQ94134.1"/>
    </source>
</evidence>
<dbReference type="InterPro" id="IPR029787">
    <property type="entry name" value="Nucleotide_cyclase"/>
</dbReference>
<proteinExistence type="predicted"/>
<dbReference type="InterPro" id="IPR000160">
    <property type="entry name" value="GGDEF_dom"/>
</dbReference>
<name>A0A1J5RDH2_9ZZZZ</name>
<dbReference type="SMART" id="SM00052">
    <property type="entry name" value="EAL"/>
    <property type="match status" value="1"/>
</dbReference>
<dbReference type="NCBIfam" id="TIGR00254">
    <property type="entry name" value="GGDEF"/>
    <property type="match status" value="1"/>
</dbReference>
<evidence type="ECO:0000259" key="1">
    <source>
        <dbReference type="PROSITE" id="PS50883"/>
    </source>
</evidence>
<dbReference type="PROSITE" id="PS50887">
    <property type="entry name" value="GGDEF"/>
    <property type="match status" value="1"/>
</dbReference>
<dbReference type="Gene3D" id="3.30.70.270">
    <property type="match status" value="1"/>
</dbReference>
<dbReference type="AlphaFoldDB" id="A0A1J5RDH2"/>
<dbReference type="SUPFAM" id="SSF55073">
    <property type="entry name" value="Nucleotide cyclase"/>
    <property type="match status" value="1"/>
</dbReference>
<accession>A0A1J5RDH2</accession>
<dbReference type="PANTHER" id="PTHR33121:SF71">
    <property type="entry name" value="OXYGEN SENSOR PROTEIN DOSP"/>
    <property type="match status" value="1"/>
</dbReference>
<dbReference type="InterPro" id="IPR050706">
    <property type="entry name" value="Cyclic-di-GMP_PDE-like"/>
</dbReference>
<dbReference type="SUPFAM" id="SSF141868">
    <property type="entry name" value="EAL domain-like"/>
    <property type="match status" value="1"/>
</dbReference>
<feature type="domain" description="EAL" evidence="1">
    <location>
        <begin position="142"/>
        <end position="395"/>
    </location>
</feature>
<dbReference type="CDD" id="cd01949">
    <property type="entry name" value="GGDEF"/>
    <property type="match status" value="1"/>
</dbReference>
<dbReference type="EMBL" id="MLJW01000192">
    <property type="protein sequence ID" value="OIQ94134.1"/>
    <property type="molecule type" value="Genomic_DNA"/>
</dbReference>
<dbReference type="Pfam" id="PF00990">
    <property type="entry name" value="GGDEF"/>
    <property type="match status" value="1"/>
</dbReference>